<evidence type="ECO:0000313" key="3">
    <source>
        <dbReference type="Proteomes" id="UP000323865"/>
    </source>
</evidence>
<dbReference type="Proteomes" id="UP000323865">
    <property type="component" value="Chromosome"/>
</dbReference>
<organism evidence="2 3">
    <name type="scientific">Dermabacter vaginalis</name>
    <dbReference type="NCBI Taxonomy" id="1630135"/>
    <lineage>
        <taxon>Bacteria</taxon>
        <taxon>Bacillati</taxon>
        <taxon>Actinomycetota</taxon>
        <taxon>Actinomycetes</taxon>
        <taxon>Micrococcales</taxon>
        <taxon>Dermabacteraceae</taxon>
        <taxon>Dermabacter</taxon>
    </lineage>
</organism>
<dbReference type="RefSeq" id="WP_150332725.1">
    <property type="nucleotide sequence ID" value="NZ_CP044108.1"/>
</dbReference>
<dbReference type="EMBL" id="CP044108">
    <property type="protein sequence ID" value="QEU11226.1"/>
    <property type="molecule type" value="Genomic_DNA"/>
</dbReference>
<dbReference type="Pfam" id="PF08768">
    <property type="entry name" value="THAP4_heme-bd"/>
    <property type="match status" value="1"/>
</dbReference>
<proteinExistence type="predicted"/>
<dbReference type="Gene3D" id="2.40.128.20">
    <property type="match status" value="1"/>
</dbReference>
<accession>A0ABX6A233</accession>
<dbReference type="SUPFAM" id="SSF50814">
    <property type="entry name" value="Lipocalins"/>
    <property type="match status" value="1"/>
</dbReference>
<dbReference type="InterPro" id="IPR014878">
    <property type="entry name" value="THAP4-like_heme-bd"/>
</dbReference>
<evidence type="ECO:0000313" key="2">
    <source>
        <dbReference type="EMBL" id="QEU11226.1"/>
    </source>
</evidence>
<sequence length="230" mass="24622">MPIVIDENLDPSLYPLAWLVGAWEGTGAVQLKGENGEEVGHAIEQHLTVTPNSAKGLTWVMRTWVLNSPAPEPPTSAFYEKGEEGSDATQQSGEADIVRELLLEEKGTWRTTGVLPGQDEEAAKNAKPGSPESYLSHGVSLTMERSSAFGEAPAEHWAGEVRGPRIQLATKDLAASSGATGSDDSHGARMFGLVGGRLMWLQEVGSSLSNLRPYLSVELNRAADEDVKEA</sequence>
<reference evidence="2 3" key="1">
    <citation type="submission" date="2019-09" db="EMBL/GenBank/DDBJ databases">
        <title>FDA dAtabase for Regulatory Grade micrObial Sequences (FDA-ARGOS): Supporting development and validation of Infectious Disease Dx tests.</title>
        <authorList>
            <person name="Sciortino C."/>
            <person name="Tallon L."/>
            <person name="Sadzewicz L."/>
            <person name="Vavikolanu K."/>
            <person name="Mehta A."/>
            <person name="Aluvathingal J."/>
            <person name="Nadendla S."/>
            <person name="Nandy P."/>
            <person name="Geyer C."/>
            <person name="Yan Y."/>
            <person name="Sichtig H."/>
        </authorList>
    </citation>
    <scope>NUCLEOTIDE SEQUENCE [LARGE SCALE GENOMIC DNA]</scope>
    <source>
        <strain evidence="2 3">FDAARGOS_640</strain>
    </source>
</reference>
<evidence type="ECO:0000259" key="1">
    <source>
        <dbReference type="Pfam" id="PF08768"/>
    </source>
</evidence>
<keyword evidence="3" id="KW-1185">Reference proteome</keyword>
<gene>
    <name evidence="2" type="ORF">FOB48_02165</name>
</gene>
<feature type="domain" description="THAP4-like heme-binding" evidence="1">
    <location>
        <begin position="13"/>
        <end position="221"/>
    </location>
</feature>
<name>A0ABX6A233_9MICO</name>
<protein>
    <submittedName>
        <fullName evidence="2">DUF1794 domain-containing protein</fullName>
    </submittedName>
</protein>
<dbReference type="InterPro" id="IPR012674">
    <property type="entry name" value="Calycin"/>
</dbReference>